<dbReference type="PROSITE" id="PS50126">
    <property type="entry name" value="S1"/>
    <property type="match status" value="1"/>
</dbReference>
<dbReference type="Pfam" id="PF17783">
    <property type="entry name" value="WHD_CvfB"/>
    <property type="match status" value="1"/>
</dbReference>
<feature type="domain" description="S1 motif" evidence="2">
    <location>
        <begin position="147"/>
        <end position="208"/>
    </location>
</feature>
<sequence>MFKLCEFQELTITRFKEFGALLRENIHDEKSVLLPRKEIPEGAEIGERIRVFIYLDSRDRPIATTAKPLITLDQVKVLKVSDVTKIGLFLDWGLPKDLMLPFHEINGRPEKGDDVLVRLYIDKSGRPAATMRHLYHYLRTDSPYQKDDTVSGRIYEFGHDFGTFVAVDDIFSGMIPRHEDVSSYKIGDVLTLRVTEVKPDGKLTLTTRKDAYLELDDDGAKIMSIIDSYAGVLPFTEKASPEVIKRETGLSKAAFKRAIGHLYKERKITLEGGRIRKVGQ</sequence>
<dbReference type="Gene3D" id="2.40.50.140">
    <property type="entry name" value="Nucleic acid-binding proteins"/>
    <property type="match status" value="2"/>
</dbReference>
<dbReference type="InterPro" id="IPR012340">
    <property type="entry name" value="NA-bd_OB-fold"/>
</dbReference>
<dbReference type="PIRSF" id="PIRSF012524">
    <property type="entry name" value="YitL_S1"/>
    <property type="match status" value="1"/>
</dbReference>
<protein>
    <submittedName>
        <fullName evidence="3">RNA-binding protein</fullName>
    </submittedName>
</protein>
<dbReference type="InterPro" id="IPR014464">
    <property type="entry name" value="CvfB_fam"/>
</dbReference>
<organism evidence="3 4">
    <name type="scientific">Candidatus Weimeria bifida</name>
    <dbReference type="NCBI Taxonomy" id="2599074"/>
    <lineage>
        <taxon>Bacteria</taxon>
        <taxon>Bacillati</taxon>
        <taxon>Bacillota</taxon>
        <taxon>Clostridia</taxon>
        <taxon>Lachnospirales</taxon>
        <taxon>Lachnospiraceae</taxon>
        <taxon>Candidatus Weimeria</taxon>
    </lineage>
</organism>
<dbReference type="InterPro" id="IPR036388">
    <property type="entry name" value="WH-like_DNA-bd_sf"/>
</dbReference>
<comment type="similarity">
    <text evidence="1">Belongs to the CvfB family.</text>
</comment>
<comment type="caution">
    <text evidence="3">The sequence shown here is derived from an EMBL/GenBank/DDBJ whole genome shotgun (WGS) entry which is preliminary data.</text>
</comment>
<dbReference type="Gene3D" id="1.10.10.10">
    <property type="entry name" value="Winged helix-like DNA-binding domain superfamily/Winged helix DNA-binding domain"/>
    <property type="match status" value="1"/>
</dbReference>
<dbReference type="AlphaFoldDB" id="A0A6N7J160"/>
<dbReference type="SUPFAM" id="SSF50249">
    <property type="entry name" value="Nucleic acid-binding proteins"/>
    <property type="match status" value="1"/>
</dbReference>
<evidence type="ECO:0000313" key="3">
    <source>
        <dbReference type="EMBL" id="MQN02282.1"/>
    </source>
</evidence>
<dbReference type="EMBL" id="VOGC01000009">
    <property type="protein sequence ID" value="MQN02282.1"/>
    <property type="molecule type" value="Genomic_DNA"/>
</dbReference>
<dbReference type="SMART" id="SM00316">
    <property type="entry name" value="S1"/>
    <property type="match status" value="2"/>
</dbReference>
<dbReference type="GO" id="GO:0003676">
    <property type="term" value="F:nucleic acid binding"/>
    <property type="evidence" value="ECO:0007669"/>
    <property type="project" value="InterPro"/>
</dbReference>
<accession>A0A6N7J160</accession>
<evidence type="ECO:0000313" key="4">
    <source>
        <dbReference type="Proteomes" id="UP000460257"/>
    </source>
</evidence>
<dbReference type="InterPro" id="IPR039566">
    <property type="entry name" value="CvfB_S1_st"/>
</dbReference>
<dbReference type="InterPro" id="IPR003029">
    <property type="entry name" value="S1_domain"/>
</dbReference>
<keyword evidence="4" id="KW-1185">Reference proteome</keyword>
<dbReference type="Proteomes" id="UP000460257">
    <property type="component" value="Unassembled WGS sequence"/>
</dbReference>
<dbReference type="Pfam" id="PF13509">
    <property type="entry name" value="S1_2"/>
    <property type="match status" value="2"/>
</dbReference>
<reference evidence="3" key="1">
    <citation type="journal article" date="2020" name="Appl. Environ. Microbiol.">
        <title>Medium-Chain Fatty Acid Synthesis by 'Candidatus Weimeria bifida' gen. nov., sp. nov., and 'Candidatus Pseudoramibacter fermentans' sp. nov.</title>
        <authorList>
            <person name="Scarborough M.J."/>
            <person name="Myers K.S."/>
            <person name="Donohue T.J."/>
            <person name="Noguera D.R."/>
        </authorList>
    </citation>
    <scope>NUCLEOTIDE SEQUENCE</scope>
    <source>
        <strain evidence="3">LCO1.1</strain>
    </source>
</reference>
<dbReference type="InterPro" id="IPR040764">
    <property type="entry name" value="CvfB_WH"/>
</dbReference>
<name>A0A6N7J160_9FIRM</name>
<evidence type="ECO:0000259" key="2">
    <source>
        <dbReference type="PROSITE" id="PS50126"/>
    </source>
</evidence>
<gene>
    <name evidence="3" type="ORF">FRC54_10425</name>
</gene>
<proteinExistence type="inferred from homology"/>
<dbReference type="PANTHER" id="PTHR37296:SF1">
    <property type="entry name" value="CONSERVED VIRULENCE FACTOR B"/>
    <property type="match status" value="1"/>
</dbReference>
<evidence type="ECO:0000256" key="1">
    <source>
        <dbReference type="PIRNR" id="PIRNR012524"/>
    </source>
</evidence>
<dbReference type="PANTHER" id="PTHR37296">
    <property type="entry name" value="CONSERVED VIRULENCE FACTOR B"/>
    <property type="match status" value="1"/>
</dbReference>